<dbReference type="EMBL" id="JOOZ01000090">
    <property type="protein sequence ID" value="OUL64999.1"/>
    <property type="molecule type" value="Genomic_DNA"/>
</dbReference>
<sequence>MTPFPVEEIRSRLADRVDLAGGQRALSRKIGIPQPVISKVLSGATETIPESLINALGYIVRPMCVPARKGMNR</sequence>
<proteinExistence type="predicted"/>
<evidence type="ECO:0008006" key="3">
    <source>
        <dbReference type="Google" id="ProtNLM"/>
    </source>
</evidence>
<organism evidence="1 2">
    <name type="scientific">Acetobacter senegalensis</name>
    <dbReference type="NCBI Taxonomy" id="446692"/>
    <lineage>
        <taxon>Bacteria</taxon>
        <taxon>Pseudomonadati</taxon>
        <taxon>Pseudomonadota</taxon>
        <taxon>Alphaproteobacteria</taxon>
        <taxon>Acetobacterales</taxon>
        <taxon>Acetobacteraceae</taxon>
        <taxon>Acetobacter</taxon>
    </lineage>
</organism>
<evidence type="ECO:0000313" key="2">
    <source>
        <dbReference type="Proteomes" id="UP000195072"/>
    </source>
</evidence>
<reference evidence="1 2" key="1">
    <citation type="submission" date="2014-06" db="EMBL/GenBank/DDBJ databases">
        <authorList>
            <person name="Ju J."/>
            <person name="Zhang J."/>
        </authorList>
    </citation>
    <scope>NUCLEOTIDE SEQUENCE [LARGE SCALE GENOMIC DNA]</scope>
    <source>
        <strain evidence="1">DmL_050</strain>
    </source>
</reference>
<dbReference type="Proteomes" id="UP000195072">
    <property type="component" value="Unassembled WGS sequence"/>
</dbReference>
<comment type="caution">
    <text evidence="1">The sequence shown here is derived from an EMBL/GenBank/DDBJ whole genome shotgun (WGS) entry which is preliminary data.</text>
</comment>
<name>A0A252EF33_9PROT</name>
<accession>A0A252EF33</accession>
<evidence type="ECO:0000313" key="1">
    <source>
        <dbReference type="EMBL" id="OUL64999.1"/>
    </source>
</evidence>
<protein>
    <recommendedName>
        <fullName evidence="3">HTH cro/C1-type domain-containing protein</fullName>
    </recommendedName>
</protein>
<gene>
    <name evidence="1" type="ORF">HK16_19765</name>
</gene>
<dbReference type="AlphaFoldDB" id="A0A252EF33"/>